<dbReference type="EnsemblMetazoa" id="XM_019906933.1">
    <property type="protein sequence ID" value="XP_019762492.1"/>
    <property type="gene ID" value="LOC109539280"/>
</dbReference>
<evidence type="ECO:0000313" key="3">
    <source>
        <dbReference type="Proteomes" id="UP000019118"/>
    </source>
</evidence>
<evidence type="ECO:0000313" key="2">
    <source>
        <dbReference type="EnsemblMetazoa" id="XP_019762491.1"/>
    </source>
</evidence>
<dbReference type="EnsemblMetazoa" id="XM_019906932.1">
    <property type="protein sequence ID" value="XP_019762491.1"/>
    <property type="gene ID" value="LOC109539280"/>
</dbReference>
<protein>
    <submittedName>
        <fullName evidence="2">Uncharacterized protein</fullName>
    </submittedName>
</protein>
<organism evidence="2 3">
    <name type="scientific">Dendroctonus ponderosae</name>
    <name type="common">Mountain pine beetle</name>
    <dbReference type="NCBI Taxonomy" id="77166"/>
    <lineage>
        <taxon>Eukaryota</taxon>
        <taxon>Metazoa</taxon>
        <taxon>Ecdysozoa</taxon>
        <taxon>Arthropoda</taxon>
        <taxon>Hexapoda</taxon>
        <taxon>Insecta</taxon>
        <taxon>Pterygota</taxon>
        <taxon>Neoptera</taxon>
        <taxon>Endopterygota</taxon>
        <taxon>Coleoptera</taxon>
        <taxon>Polyphaga</taxon>
        <taxon>Cucujiformia</taxon>
        <taxon>Curculionidae</taxon>
        <taxon>Scolytinae</taxon>
        <taxon>Dendroctonus</taxon>
    </lineage>
</organism>
<reference evidence="2" key="2">
    <citation type="submission" date="2024-08" db="UniProtKB">
        <authorList>
            <consortium name="EnsemblMetazoa"/>
        </authorList>
    </citation>
    <scope>IDENTIFICATION</scope>
</reference>
<dbReference type="KEGG" id="dpa:109539280"/>
<proteinExistence type="predicted"/>
<name>A0AAR5PNW5_DENPD</name>
<keyword evidence="3" id="KW-1185">Reference proteome</keyword>
<accession>A0AAR5PNW5</accession>
<dbReference type="AlphaFoldDB" id="A0AAR5PNW5"/>
<dbReference type="GeneID" id="109539280"/>
<evidence type="ECO:0000256" key="1">
    <source>
        <dbReference type="SAM" id="MobiDB-lite"/>
    </source>
</evidence>
<reference evidence="3" key="1">
    <citation type="journal article" date="2013" name="Genome Biol.">
        <title>Draft genome of the mountain pine beetle, Dendroctonus ponderosae Hopkins, a major forest pest.</title>
        <authorList>
            <person name="Keeling C.I."/>
            <person name="Yuen M.M."/>
            <person name="Liao N.Y."/>
            <person name="Docking T.R."/>
            <person name="Chan S.K."/>
            <person name="Taylor G.A."/>
            <person name="Palmquist D.L."/>
            <person name="Jackman S.D."/>
            <person name="Nguyen A."/>
            <person name="Li M."/>
            <person name="Henderson H."/>
            <person name="Janes J.K."/>
            <person name="Zhao Y."/>
            <person name="Pandoh P."/>
            <person name="Moore R."/>
            <person name="Sperling F.A."/>
            <person name="Huber D.P."/>
            <person name="Birol I."/>
            <person name="Jones S.J."/>
            <person name="Bohlmann J."/>
        </authorList>
    </citation>
    <scope>NUCLEOTIDE SEQUENCE</scope>
</reference>
<sequence>MADIRSNGLNRSLFKKSVDVQKFFYPRSHLINEWFLTTQGRCKEKCTPVETENVPKTCSEPKWNAYMDFFEKDAFSAESSKREGPSRFTALKGKFRFDEDNPLKDKHYRPREYMLNKWESRDNPFCNEHPLMTLNRLFSVVGANEIGSSTKIPFQQGGKCSKADRPNDFRSDGFFRSRICGNNVNLMTLQVNGESSHHLVFSRFKSLIRENDIANEKAFRNYKNPLRIITDEEFLNWPFGNTAFVSKNKCDISNAETDDSLTIEKNIMQSMLYLEEDEEEEKEKEETLPSPNKYFKPLDVLLREDQLNERNMDSFPDGTYFNVKSDFDTLNFQRSPSGSLLLESECGKVTKYLEYKYQSPTDEFMRLPRFRQSSGYQEFKVKYPVSINDKATQTGDDGDIVENMFCPSARNASTPLPDAVTASYLENENSNASTSSSFSDDFQAVAELKTLLKAEDDDDSKEVNSVCSRCALWSKKSSLSDAGIDVGSDTGSDTESDTSDGTSLYEEMDEFCKCSAKRTYFMRIVYKKFSSRRMFGFH</sequence>
<feature type="region of interest" description="Disordered" evidence="1">
    <location>
        <begin position="480"/>
        <end position="502"/>
    </location>
</feature>
<dbReference type="Proteomes" id="UP000019118">
    <property type="component" value="Unassembled WGS sequence"/>
</dbReference>